<keyword evidence="7" id="KW-0315">Glutamine amidotransferase</keyword>
<comment type="similarity">
    <text evidence="2">In the C-terminal section; belongs to the purine/pyrimidine phosphoribosyltransferase family.</text>
</comment>
<gene>
    <name evidence="11" type="ORF">GQ43DRAFT_376428</name>
</gene>
<dbReference type="InterPro" id="IPR029055">
    <property type="entry name" value="Ntn_hydrolases_N"/>
</dbReference>
<keyword evidence="9" id="KW-0812">Transmembrane</keyword>
<dbReference type="InterPro" id="IPR000836">
    <property type="entry name" value="PRTase_dom"/>
</dbReference>
<dbReference type="Gene3D" id="3.60.20.10">
    <property type="entry name" value="Glutamine Phosphoribosylpyrophosphate, subunit 1, domain 1"/>
    <property type="match status" value="1"/>
</dbReference>
<feature type="transmembrane region" description="Helical" evidence="9">
    <location>
        <begin position="170"/>
        <end position="188"/>
    </location>
</feature>
<evidence type="ECO:0000256" key="5">
    <source>
        <dbReference type="ARBA" id="ARBA00022679"/>
    </source>
</evidence>
<name>A0A9P4JH80_9PLEO</name>
<dbReference type="Proteomes" id="UP000799536">
    <property type="component" value="Unassembled WGS sequence"/>
</dbReference>
<accession>A0A9P4JH80</accession>
<evidence type="ECO:0000256" key="3">
    <source>
        <dbReference type="ARBA" id="ARBA00011941"/>
    </source>
</evidence>
<dbReference type="InterPro" id="IPR005854">
    <property type="entry name" value="PurF"/>
</dbReference>
<comment type="caution">
    <text evidence="11">The sequence shown here is derived from an EMBL/GenBank/DDBJ whole genome shotgun (WGS) entry which is preliminary data.</text>
</comment>
<dbReference type="InterPro" id="IPR035584">
    <property type="entry name" value="PurF_N"/>
</dbReference>
<dbReference type="HAMAP" id="MF_01931">
    <property type="entry name" value="PurF"/>
    <property type="match status" value="1"/>
</dbReference>
<evidence type="ECO:0000256" key="8">
    <source>
        <dbReference type="SAM" id="MobiDB-lite"/>
    </source>
</evidence>
<evidence type="ECO:0000256" key="4">
    <source>
        <dbReference type="ARBA" id="ARBA00022676"/>
    </source>
</evidence>
<evidence type="ECO:0000256" key="6">
    <source>
        <dbReference type="ARBA" id="ARBA00022755"/>
    </source>
</evidence>
<dbReference type="NCBIfam" id="TIGR01134">
    <property type="entry name" value="purF"/>
    <property type="match status" value="1"/>
</dbReference>
<dbReference type="AlphaFoldDB" id="A0A9P4JH80"/>
<dbReference type="GO" id="GO:0006164">
    <property type="term" value="P:purine nucleotide biosynthetic process"/>
    <property type="evidence" value="ECO:0007669"/>
    <property type="project" value="UniProtKB-KW"/>
</dbReference>
<dbReference type="SUPFAM" id="SSF53271">
    <property type="entry name" value="PRTase-like"/>
    <property type="match status" value="1"/>
</dbReference>
<keyword evidence="5" id="KW-0808">Transferase</keyword>
<feature type="region of interest" description="Disordered" evidence="8">
    <location>
        <begin position="540"/>
        <end position="569"/>
    </location>
</feature>
<feature type="domain" description="Glutamine amidotransferase type-2" evidence="10">
    <location>
        <begin position="2"/>
        <end position="243"/>
    </location>
</feature>
<keyword evidence="6" id="KW-0658">Purine biosynthesis</keyword>
<dbReference type="Pfam" id="PF13522">
    <property type="entry name" value="GATase_6"/>
    <property type="match status" value="1"/>
</dbReference>
<dbReference type="GO" id="GO:0004044">
    <property type="term" value="F:amidophosphoribosyltransferase activity"/>
    <property type="evidence" value="ECO:0007669"/>
    <property type="project" value="UniProtKB-EC"/>
</dbReference>
<evidence type="ECO:0000313" key="11">
    <source>
        <dbReference type="EMBL" id="KAF2199366.1"/>
    </source>
</evidence>
<sequence>MCGIIAVIHANPASTAAAVEIHDALYLLQHRGQDACGIATCGAGGRFYQCKGNGMASKVFQDGARVADLPGFMGLGHLRYPTAGSSANSEAQPFYVNSPYGICLTHNGNLINAPELRHFLDKEAYRHINTDSDSELMLNILAHELNETGKARVNATDCFAALERMYKRCVGGWACTAMLAVGFGLIGFRDPHGIRPMVLGSKPSESGHGTDYMMASESVALVQCGYKTFQDILPGQAVIIEKGKEPVFHQVHPQLGYTPDIFEYVYFARPDTVIDGIDVDESRRNMGFKLAETIKRQLGPETLAEIDVVMPIPETSITSALCVAEALGKPYCQGFVKNRYIFRTFIMPSQKLRQKGVRAKLNPMRKKFEGKNVLLVDDSIVRGTTSREIVIMAREVGAKKVFFSSCAPPITYAHIYGIDLASSSELIAHHRDSSAIAKIIGADDVIYQSLPDLVEACAALSPRNPATQKFEVGVFCGKYVTPVDDGYFEHLERIRGETRKMKVMESAREAVVQGVADQQQIRLAAAGADVDRFGNVVPAENGVDGNSQQKRPSLANGTVGGARADEGVRPGNFEERIKSEQQIRVRSSQVRAFNPLLFYSANMDIRTFLCITSMITFNDHEPC</sequence>
<dbReference type="EMBL" id="ML994080">
    <property type="protein sequence ID" value="KAF2199366.1"/>
    <property type="molecule type" value="Genomic_DNA"/>
</dbReference>
<evidence type="ECO:0000256" key="7">
    <source>
        <dbReference type="ARBA" id="ARBA00022962"/>
    </source>
</evidence>
<dbReference type="EC" id="2.4.2.14" evidence="3"/>
<keyword evidence="12" id="KW-1185">Reference proteome</keyword>
<reference evidence="11" key="1">
    <citation type="journal article" date="2020" name="Stud. Mycol.">
        <title>101 Dothideomycetes genomes: a test case for predicting lifestyles and emergence of pathogens.</title>
        <authorList>
            <person name="Haridas S."/>
            <person name="Albert R."/>
            <person name="Binder M."/>
            <person name="Bloem J."/>
            <person name="Labutti K."/>
            <person name="Salamov A."/>
            <person name="Andreopoulos B."/>
            <person name="Baker S."/>
            <person name="Barry K."/>
            <person name="Bills G."/>
            <person name="Bluhm B."/>
            <person name="Cannon C."/>
            <person name="Castanera R."/>
            <person name="Culley D."/>
            <person name="Daum C."/>
            <person name="Ezra D."/>
            <person name="Gonzalez J."/>
            <person name="Henrissat B."/>
            <person name="Kuo A."/>
            <person name="Liang C."/>
            <person name="Lipzen A."/>
            <person name="Lutzoni F."/>
            <person name="Magnuson J."/>
            <person name="Mondo S."/>
            <person name="Nolan M."/>
            <person name="Ohm R."/>
            <person name="Pangilinan J."/>
            <person name="Park H.-J."/>
            <person name="Ramirez L."/>
            <person name="Alfaro M."/>
            <person name="Sun H."/>
            <person name="Tritt A."/>
            <person name="Yoshinaga Y."/>
            <person name="Zwiers L.-H."/>
            <person name="Turgeon B."/>
            <person name="Goodwin S."/>
            <person name="Spatafora J."/>
            <person name="Crous P."/>
            <person name="Grigoriev I."/>
        </authorList>
    </citation>
    <scope>NUCLEOTIDE SEQUENCE</scope>
    <source>
        <strain evidence="11">ATCC 74209</strain>
    </source>
</reference>
<keyword evidence="9" id="KW-1133">Transmembrane helix</keyword>
<dbReference type="SUPFAM" id="SSF56235">
    <property type="entry name" value="N-terminal nucleophile aminohydrolases (Ntn hydrolases)"/>
    <property type="match status" value="1"/>
</dbReference>
<dbReference type="InterPro" id="IPR029057">
    <property type="entry name" value="PRTase-like"/>
</dbReference>
<evidence type="ECO:0000256" key="1">
    <source>
        <dbReference type="ARBA" id="ARBA00005209"/>
    </source>
</evidence>
<evidence type="ECO:0000256" key="9">
    <source>
        <dbReference type="SAM" id="Phobius"/>
    </source>
</evidence>
<dbReference type="CDD" id="cd00715">
    <property type="entry name" value="GPATase_N"/>
    <property type="match status" value="1"/>
</dbReference>
<dbReference type="Gene3D" id="3.40.50.2020">
    <property type="match status" value="1"/>
</dbReference>
<evidence type="ECO:0000259" key="10">
    <source>
        <dbReference type="PROSITE" id="PS51278"/>
    </source>
</evidence>
<dbReference type="OrthoDB" id="191723at2759"/>
<dbReference type="CDD" id="cd06223">
    <property type="entry name" value="PRTases_typeI"/>
    <property type="match status" value="1"/>
</dbReference>
<keyword evidence="4" id="KW-0328">Glycosyltransferase</keyword>
<keyword evidence="9" id="KW-0472">Membrane</keyword>
<evidence type="ECO:0000313" key="12">
    <source>
        <dbReference type="Proteomes" id="UP000799536"/>
    </source>
</evidence>
<protein>
    <recommendedName>
        <fullName evidence="3">amidophosphoribosyltransferase</fullName>
        <ecNumber evidence="3">2.4.2.14</ecNumber>
    </recommendedName>
</protein>
<dbReference type="PANTHER" id="PTHR11907">
    <property type="entry name" value="AMIDOPHOSPHORIBOSYLTRANSFERASE"/>
    <property type="match status" value="1"/>
</dbReference>
<proteinExistence type="inferred from homology"/>
<dbReference type="PROSITE" id="PS51278">
    <property type="entry name" value="GATASE_TYPE_2"/>
    <property type="match status" value="1"/>
</dbReference>
<dbReference type="GO" id="GO:0009113">
    <property type="term" value="P:purine nucleobase biosynthetic process"/>
    <property type="evidence" value="ECO:0007669"/>
    <property type="project" value="InterPro"/>
</dbReference>
<dbReference type="InterPro" id="IPR017932">
    <property type="entry name" value="GATase_2_dom"/>
</dbReference>
<comment type="pathway">
    <text evidence="1">Purine metabolism; IMP biosynthesis via de novo pathway; N(1)-(5-phospho-D-ribosyl)glycinamide from 5-phospho-alpha-D-ribose 1-diphosphate: step 1/2.</text>
</comment>
<organism evidence="11 12">
    <name type="scientific">Delitschia confertaspora ATCC 74209</name>
    <dbReference type="NCBI Taxonomy" id="1513339"/>
    <lineage>
        <taxon>Eukaryota</taxon>
        <taxon>Fungi</taxon>
        <taxon>Dikarya</taxon>
        <taxon>Ascomycota</taxon>
        <taxon>Pezizomycotina</taxon>
        <taxon>Dothideomycetes</taxon>
        <taxon>Pleosporomycetidae</taxon>
        <taxon>Pleosporales</taxon>
        <taxon>Delitschiaceae</taxon>
        <taxon>Delitschia</taxon>
    </lineage>
</organism>
<evidence type="ECO:0000256" key="2">
    <source>
        <dbReference type="ARBA" id="ARBA00010138"/>
    </source>
</evidence>